<dbReference type="EMBL" id="LJIJ01001409">
    <property type="protein sequence ID" value="ODM91822.1"/>
    <property type="molecule type" value="Genomic_DNA"/>
</dbReference>
<gene>
    <name evidence="3" type="ORF">Ocin01_14861</name>
</gene>
<feature type="compositionally biased region" description="Low complexity" evidence="1">
    <location>
        <begin position="392"/>
        <end position="408"/>
    </location>
</feature>
<reference evidence="3 4" key="1">
    <citation type="journal article" date="2016" name="Genome Biol. Evol.">
        <title>Gene Family Evolution Reflects Adaptation to Soil Environmental Stressors in the Genome of the Collembolan Orchesella cincta.</title>
        <authorList>
            <person name="Faddeeva-Vakhrusheva A."/>
            <person name="Derks M.F."/>
            <person name="Anvar S.Y."/>
            <person name="Agamennone V."/>
            <person name="Suring W."/>
            <person name="Smit S."/>
            <person name="van Straalen N.M."/>
            <person name="Roelofs D."/>
        </authorList>
    </citation>
    <scope>NUCLEOTIDE SEQUENCE [LARGE SCALE GENOMIC DNA]</scope>
    <source>
        <tissue evidence="3">Mixed pool</tissue>
    </source>
</reference>
<feature type="compositionally biased region" description="Low complexity" evidence="1">
    <location>
        <begin position="28"/>
        <end position="37"/>
    </location>
</feature>
<dbReference type="AlphaFoldDB" id="A0A1D2MG13"/>
<comment type="caution">
    <text evidence="3">The sequence shown here is derived from an EMBL/GenBank/DDBJ whole genome shotgun (WGS) entry which is preliminary data.</text>
</comment>
<evidence type="ECO:0000256" key="2">
    <source>
        <dbReference type="SAM" id="Phobius"/>
    </source>
</evidence>
<feature type="transmembrane region" description="Helical" evidence="2">
    <location>
        <begin position="138"/>
        <end position="164"/>
    </location>
</feature>
<feature type="transmembrane region" description="Helical" evidence="2">
    <location>
        <begin position="90"/>
        <end position="118"/>
    </location>
</feature>
<organism evidence="3 4">
    <name type="scientific">Orchesella cincta</name>
    <name type="common">Springtail</name>
    <name type="synonym">Podura cincta</name>
    <dbReference type="NCBI Taxonomy" id="48709"/>
    <lineage>
        <taxon>Eukaryota</taxon>
        <taxon>Metazoa</taxon>
        <taxon>Ecdysozoa</taxon>
        <taxon>Arthropoda</taxon>
        <taxon>Hexapoda</taxon>
        <taxon>Collembola</taxon>
        <taxon>Entomobryomorpha</taxon>
        <taxon>Entomobryoidea</taxon>
        <taxon>Orchesellidae</taxon>
        <taxon>Orchesellinae</taxon>
        <taxon>Orchesella</taxon>
    </lineage>
</organism>
<feature type="compositionally biased region" description="Basic and acidic residues" evidence="1">
    <location>
        <begin position="47"/>
        <end position="56"/>
    </location>
</feature>
<feature type="compositionally biased region" description="Gly residues" evidence="1">
    <location>
        <begin position="64"/>
        <end position="79"/>
    </location>
</feature>
<feature type="non-terminal residue" evidence="3">
    <location>
        <position position="631"/>
    </location>
</feature>
<dbReference type="Proteomes" id="UP000094527">
    <property type="component" value="Unassembled WGS sequence"/>
</dbReference>
<keyword evidence="2" id="KW-0472">Membrane</keyword>
<evidence type="ECO:0000256" key="1">
    <source>
        <dbReference type="SAM" id="MobiDB-lite"/>
    </source>
</evidence>
<evidence type="ECO:0000313" key="3">
    <source>
        <dbReference type="EMBL" id="ODM91822.1"/>
    </source>
</evidence>
<keyword evidence="4" id="KW-1185">Reference proteome</keyword>
<keyword evidence="2" id="KW-1133">Transmembrane helix</keyword>
<protein>
    <submittedName>
        <fullName evidence="3">Uncharacterized protein</fullName>
    </submittedName>
</protein>
<feature type="region of interest" description="Disordered" evidence="1">
    <location>
        <begin position="1"/>
        <end position="79"/>
    </location>
</feature>
<feature type="transmembrane region" description="Helical" evidence="2">
    <location>
        <begin position="303"/>
        <end position="330"/>
    </location>
</feature>
<sequence length="631" mass="70454">MVINRMSKMTLHKNQGQKRVPLTEDGGAAAKARASRAALDRTSTSRSKTDLRREPSIHSSLAPGGDGGGSSAAGGGGGDSGKTRASKKMYFIIAFGVYAFIAALFFILHFALFIYLWSSKMSFFANPGVGFFTVVPDAFWLMWRFLCGTFVHIVLAGFLILILIGLKKTEGMVIKHQDKLLVWVMVVALIAEYLMFSAVMWYFVSFPVVINGGYADGVTHPYSPGEDLTCYNNHIMNRLPTSRLQFPASIYTHINLRWMIDVSCHNSHWKAYITDHSAVALTCVSFITKLERSASRDCSHATILYIGLLSQLFLDFLGMLFCAAVMYLYAKAVVRSGPGRISFDVSTYQQDMGQLGDFVRRYTGATPSQAKVREVTFPKEKAEQTPPPPPTTAAKEMGAAGSSGSGPEPAKLFRDFARDTMEGFHYNYEKYPLDVCWTGHRYSHKYPRSFELRPRRGTPAPVHSTLHTRDLIYSHLPSHPVLNNYFSTTNGLVHDRKFQDPCVMYPILSKAPAAGNMNYIFPDIEKKMQTTYAGLNYNPAPGVGRSVTKMDFGPKRPIADFDYLGSPYLVTINPPRAVRIPVKGQKPGYYSDEQFSILRKFNPYLSRTKIDFCAPKGSTDYPEMYGIKTDK</sequence>
<keyword evidence="2" id="KW-0812">Transmembrane</keyword>
<accession>A0A1D2MG13</accession>
<feature type="region of interest" description="Disordered" evidence="1">
    <location>
        <begin position="377"/>
        <end position="408"/>
    </location>
</feature>
<evidence type="ECO:0000313" key="4">
    <source>
        <dbReference type="Proteomes" id="UP000094527"/>
    </source>
</evidence>
<feature type="transmembrane region" description="Helical" evidence="2">
    <location>
        <begin position="180"/>
        <end position="204"/>
    </location>
</feature>
<proteinExistence type="predicted"/>
<name>A0A1D2MG13_ORCCI</name>